<dbReference type="EMBL" id="CAEZYZ010000264">
    <property type="protein sequence ID" value="CAB4761857.1"/>
    <property type="molecule type" value="Genomic_DNA"/>
</dbReference>
<dbReference type="Pfam" id="PF04255">
    <property type="entry name" value="DUF433"/>
    <property type="match status" value="1"/>
</dbReference>
<reference evidence="1" key="1">
    <citation type="submission" date="2020-05" db="EMBL/GenBank/DDBJ databases">
        <authorList>
            <person name="Chiriac C."/>
            <person name="Salcher M."/>
            <person name="Ghai R."/>
            <person name="Kavagutti S V."/>
        </authorList>
    </citation>
    <scope>NUCLEOTIDE SEQUENCE</scope>
</reference>
<accession>A0A6J6SF83</accession>
<dbReference type="EMBL" id="CAEZYW010000034">
    <property type="protein sequence ID" value="CAB4733576.1"/>
    <property type="molecule type" value="Genomic_DNA"/>
</dbReference>
<dbReference type="Gene3D" id="1.10.10.10">
    <property type="entry name" value="Winged helix-like DNA-binding domain superfamily/Winged helix DNA-binding domain"/>
    <property type="match status" value="1"/>
</dbReference>
<dbReference type="InterPro" id="IPR036388">
    <property type="entry name" value="WH-like_DNA-bd_sf"/>
</dbReference>
<name>A0A6J6SF83_9ZZZZ</name>
<evidence type="ECO:0000313" key="1">
    <source>
        <dbReference type="EMBL" id="CAB4733576.1"/>
    </source>
</evidence>
<dbReference type="SUPFAM" id="SSF46689">
    <property type="entry name" value="Homeodomain-like"/>
    <property type="match status" value="1"/>
</dbReference>
<sequence length="76" mass="8453">MSRFERITQDPETMGGRACIRGMRVTVGMILGQIGSGTSIEDLLAEYPYLEREDVMQALLYAAWLAEEREVTPASA</sequence>
<dbReference type="AlphaFoldDB" id="A0A6J6SF83"/>
<evidence type="ECO:0000313" key="2">
    <source>
        <dbReference type="EMBL" id="CAB4761857.1"/>
    </source>
</evidence>
<proteinExistence type="predicted"/>
<dbReference type="InterPro" id="IPR007367">
    <property type="entry name" value="DUF433"/>
</dbReference>
<organism evidence="1">
    <name type="scientific">freshwater metagenome</name>
    <dbReference type="NCBI Taxonomy" id="449393"/>
    <lineage>
        <taxon>unclassified sequences</taxon>
        <taxon>metagenomes</taxon>
        <taxon>ecological metagenomes</taxon>
    </lineage>
</organism>
<dbReference type="InterPro" id="IPR009057">
    <property type="entry name" value="Homeodomain-like_sf"/>
</dbReference>
<gene>
    <name evidence="1" type="ORF">UFOPK2786_00345</name>
    <name evidence="2" type="ORF">UFOPK2810_01395</name>
</gene>
<dbReference type="PANTHER" id="PTHR34849">
    <property type="entry name" value="SSL5025 PROTEIN"/>
    <property type="match status" value="1"/>
</dbReference>
<protein>
    <submittedName>
        <fullName evidence="1">Unannotated protein</fullName>
    </submittedName>
</protein>
<dbReference type="PANTHER" id="PTHR34849:SF3">
    <property type="entry name" value="SSR2962 PROTEIN"/>
    <property type="match status" value="1"/>
</dbReference>